<dbReference type="GO" id="GO:0004674">
    <property type="term" value="F:protein serine/threonine kinase activity"/>
    <property type="evidence" value="ECO:0007669"/>
    <property type="project" value="UniProtKB-UniRule"/>
</dbReference>
<name>A0A9W6LNZ2_9FUSO</name>
<dbReference type="EC" id="2.7.11.32" evidence="5"/>
<comment type="similarity">
    <text evidence="5">Belongs to the pyruvate, phosphate/water dikinase regulatory protein family. PDRP subfamily.</text>
</comment>
<dbReference type="Pfam" id="PF03618">
    <property type="entry name" value="Kinase-PPPase"/>
    <property type="match status" value="1"/>
</dbReference>
<evidence type="ECO:0000256" key="5">
    <source>
        <dbReference type="HAMAP-Rule" id="MF_00921"/>
    </source>
</evidence>
<reference evidence="6" key="1">
    <citation type="submission" date="2022-12" db="EMBL/GenBank/DDBJ databases">
        <title>Reference genome sequencing for broad-spectrum identification of bacterial and archaeal isolates by mass spectrometry.</title>
        <authorList>
            <person name="Sekiguchi Y."/>
            <person name="Tourlousse D.M."/>
        </authorList>
    </citation>
    <scope>NUCLEOTIDE SEQUENCE</scope>
    <source>
        <strain evidence="6">10succ1</strain>
    </source>
</reference>
<comment type="function">
    <text evidence="5">Bifunctional serine/threonine kinase and phosphorylase involved in the regulation of the pyruvate, phosphate dikinase (PPDK) by catalyzing its phosphorylation/dephosphorylation.</text>
</comment>
<evidence type="ECO:0000256" key="3">
    <source>
        <dbReference type="ARBA" id="ARBA00022741"/>
    </source>
</evidence>
<organism evidence="6 7">
    <name type="scientific">Propionigenium maris DSM 9537</name>
    <dbReference type="NCBI Taxonomy" id="1123000"/>
    <lineage>
        <taxon>Bacteria</taxon>
        <taxon>Fusobacteriati</taxon>
        <taxon>Fusobacteriota</taxon>
        <taxon>Fusobacteriia</taxon>
        <taxon>Fusobacteriales</taxon>
        <taxon>Fusobacteriaceae</taxon>
        <taxon>Propionigenium</taxon>
    </lineage>
</organism>
<keyword evidence="1 5" id="KW-0723">Serine/threonine-protein kinase</keyword>
<keyword evidence="6" id="KW-0670">Pyruvate</keyword>
<dbReference type="GO" id="GO:0043531">
    <property type="term" value="F:ADP binding"/>
    <property type="evidence" value="ECO:0007669"/>
    <property type="project" value="UniProtKB-UniRule"/>
</dbReference>
<dbReference type="PANTHER" id="PTHR31756">
    <property type="entry name" value="PYRUVATE, PHOSPHATE DIKINASE REGULATORY PROTEIN 1, CHLOROPLASTIC"/>
    <property type="match status" value="1"/>
</dbReference>
<keyword evidence="4 5" id="KW-0418">Kinase</keyword>
<dbReference type="EC" id="2.7.4.27" evidence="5"/>
<keyword evidence="2 5" id="KW-0808">Transferase</keyword>
<dbReference type="InterPro" id="IPR026565">
    <property type="entry name" value="PPDK_reg"/>
</dbReference>
<dbReference type="EMBL" id="BSDY01000013">
    <property type="protein sequence ID" value="GLI57123.1"/>
    <property type="molecule type" value="Genomic_DNA"/>
</dbReference>
<keyword evidence="7" id="KW-1185">Reference proteome</keyword>
<dbReference type="RefSeq" id="WP_281836592.1">
    <property type="nucleotide sequence ID" value="NZ_BSDY01000013.1"/>
</dbReference>
<protein>
    <recommendedName>
        <fullName evidence="5">Putative pyruvate, phosphate dikinase regulatory protein</fullName>
        <shortName evidence="5">PPDK regulatory protein</shortName>
        <ecNumber evidence="5">2.7.11.32</ecNumber>
        <ecNumber evidence="5">2.7.4.27</ecNumber>
    </recommendedName>
</protein>
<evidence type="ECO:0000256" key="1">
    <source>
        <dbReference type="ARBA" id="ARBA00022527"/>
    </source>
</evidence>
<evidence type="ECO:0000313" key="7">
    <source>
        <dbReference type="Proteomes" id="UP001144471"/>
    </source>
</evidence>
<dbReference type="PANTHER" id="PTHR31756:SF3">
    <property type="entry name" value="PYRUVATE, PHOSPHATE DIKINASE REGULATORY PROTEIN 1, CHLOROPLASTIC"/>
    <property type="match status" value="1"/>
</dbReference>
<feature type="binding site" evidence="5">
    <location>
        <begin position="150"/>
        <end position="157"/>
    </location>
    <ligand>
        <name>ADP</name>
        <dbReference type="ChEBI" id="CHEBI:456216"/>
    </ligand>
</feature>
<dbReference type="GO" id="GO:0016776">
    <property type="term" value="F:phosphotransferase activity, phosphate group as acceptor"/>
    <property type="evidence" value="ECO:0007669"/>
    <property type="project" value="UniProtKB-UniRule"/>
</dbReference>
<accession>A0A9W6LNZ2</accession>
<dbReference type="NCBIfam" id="NF003742">
    <property type="entry name" value="PRK05339.1"/>
    <property type="match status" value="1"/>
</dbReference>
<proteinExistence type="inferred from homology"/>
<dbReference type="Proteomes" id="UP001144471">
    <property type="component" value="Unassembled WGS sequence"/>
</dbReference>
<sequence>MKDFSVHVFSDSFGETGEQLARCALSQFGLRESEVIKHSHVCNLEVLERELKILNGAKNIIVLYTIVHLDVVGRLKEFCQEREFKCIDMLNPLIDLLQEHVGKAPRRESGLYRRLDEKYFKRIEAIEFAVKYDDGKDIRGIHEADLVILGVSRTSKTPLSIYLGNKKKIKVINIPLVPEVEVPKEVFEIPKRKVIGLTNSIEMLNKIREQRLKTIGFENGSTYSSMGRIIEELDYAENVMKRVGCPVVDVSEKAIEESAEIIMEIARENGLRLY</sequence>
<comment type="catalytic activity">
    <reaction evidence="5">
        <text>N(tele)-phospho-L-histidyl/L-threonyl-[pyruvate, phosphate dikinase] + ADP = N(tele)-phospho-L-histidyl/O-phospho-L-threonyl-[pyruvate, phosphate dikinase] + AMP + H(+)</text>
        <dbReference type="Rhea" id="RHEA:43692"/>
        <dbReference type="Rhea" id="RHEA-COMP:10650"/>
        <dbReference type="Rhea" id="RHEA-COMP:10651"/>
        <dbReference type="ChEBI" id="CHEBI:15378"/>
        <dbReference type="ChEBI" id="CHEBI:30013"/>
        <dbReference type="ChEBI" id="CHEBI:61977"/>
        <dbReference type="ChEBI" id="CHEBI:83586"/>
        <dbReference type="ChEBI" id="CHEBI:456215"/>
        <dbReference type="ChEBI" id="CHEBI:456216"/>
        <dbReference type="EC" id="2.7.11.32"/>
    </reaction>
</comment>
<evidence type="ECO:0000256" key="2">
    <source>
        <dbReference type="ARBA" id="ARBA00022679"/>
    </source>
</evidence>
<dbReference type="InterPro" id="IPR005177">
    <property type="entry name" value="Kinase-pyrophosphorylase"/>
</dbReference>
<keyword evidence="3 5" id="KW-0547">Nucleotide-binding</keyword>
<dbReference type="HAMAP" id="MF_00921">
    <property type="entry name" value="PDRP"/>
    <property type="match status" value="1"/>
</dbReference>
<evidence type="ECO:0000256" key="4">
    <source>
        <dbReference type="ARBA" id="ARBA00022777"/>
    </source>
</evidence>
<gene>
    <name evidence="6" type="ORF">PM10SUCC1_26370</name>
</gene>
<comment type="catalytic activity">
    <reaction evidence="5">
        <text>N(tele)-phospho-L-histidyl/O-phospho-L-threonyl-[pyruvate, phosphate dikinase] + phosphate + H(+) = N(tele)-phospho-L-histidyl/L-threonyl-[pyruvate, phosphate dikinase] + diphosphate</text>
        <dbReference type="Rhea" id="RHEA:43696"/>
        <dbReference type="Rhea" id="RHEA-COMP:10650"/>
        <dbReference type="Rhea" id="RHEA-COMP:10651"/>
        <dbReference type="ChEBI" id="CHEBI:15378"/>
        <dbReference type="ChEBI" id="CHEBI:30013"/>
        <dbReference type="ChEBI" id="CHEBI:33019"/>
        <dbReference type="ChEBI" id="CHEBI:43474"/>
        <dbReference type="ChEBI" id="CHEBI:61977"/>
        <dbReference type="ChEBI" id="CHEBI:83586"/>
        <dbReference type="EC" id="2.7.4.27"/>
    </reaction>
</comment>
<comment type="caution">
    <text evidence="6">The sequence shown here is derived from an EMBL/GenBank/DDBJ whole genome shotgun (WGS) entry which is preliminary data.</text>
</comment>
<evidence type="ECO:0000313" key="6">
    <source>
        <dbReference type="EMBL" id="GLI57123.1"/>
    </source>
</evidence>
<dbReference type="AlphaFoldDB" id="A0A9W6LNZ2"/>
<dbReference type="GO" id="GO:0005524">
    <property type="term" value="F:ATP binding"/>
    <property type="evidence" value="ECO:0007669"/>
    <property type="project" value="InterPro"/>
</dbReference>